<dbReference type="OrthoDB" id="166931at2157"/>
<dbReference type="AlphaFoldDB" id="A0A238VNQ8"/>
<dbReference type="PROSITE" id="PS00609">
    <property type="entry name" value="GLYCOSYL_HYDROL_F32"/>
    <property type="match status" value="1"/>
</dbReference>
<dbReference type="Pfam" id="PF00251">
    <property type="entry name" value="Glyco_hydro_32N"/>
    <property type="match status" value="1"/>
</dbReference>
<evidence type="ECO:0000313" key="8">
    <source>
        <dbReference type="Proteomes" id="UP000198397"/>
    </source>
</evidence>
<accession>A0A238VNQ8</accession>
<evidence type="ECO:0000256" key="2">
    <source>
        <dbReference type="ARBA" id="ARBA00012758"/>
    </source>
</evidence>
<evidence type="ECO:0000259" key="6">
    <source>
        <dbReference type="Pfam" id="PF08244"/>
    </source>
</evidence>
<proteinExistence type="inferred from homology"/>
<dbReference type="PANTHER" id="PTHR43101:SF1">
    <property type="entry name" value="BETA-FRUCTOSIDASE"/>
    <property type="match status" value="1"/>
</dbReference>
<dbReference type="InterPro" id="IPR013189">
    <property type="entry name" value="Glyco_hydro_32_C"/>
</dbReference>
<dbReference type="PANTHER" id="PTHR43101">
    <property type="entry name" value="BETA-FRUCTOSIDASE"/>
    <property type="match status" value="1"/>
</dbReference>
<keyword evidence="4" id="KW-0326">Glycosidase</keyword>
<dbReference type="GO" id="GO:0005975">
    <property type="term" value="P:carbohydrate metabolic process"/>
    <property type="evidence" value="ECO:0007669"/>
    <property type="project" value="InterPro"/>
</dbReference>
<dbReference type="Gene3D" id="2.60.120.560">
    <property type="entry name" value="Exo-inulinase, domain 1"/>
    <property type="match status" value="1"/>
</dbReference>
<evidence type="ECO:0000313" key="7">
    <source>
        <dbReference type="EMBL" id="SNR35787.1"/>
    </source>
</evidence>
<dbReference type="InterPro" id="IPR001362">
    <property type="entry name" value="Glyco_hydro_32"/>
</dbReference>
<dbReference type="InterPro" id="IPR013148">
    <property type="entry name" value="Glyco_hydro_32_N"/>
</dbReference>
<dbReference type="EMBL" id="FZNQ01000003">
    <property type="protein sequence ID" value="SNR35787.1"/>
    <property type="molecule type" value="Genomic_DNA"/>
</dbReference>
<organism evidence="7 8">
    <name type="scientific">Halorubrum vacuolatum</name>
    <name type="common">Natronobacterium vacuolatum</name>
    <dbReference type="NCBI Taxonomy" id="63740"/>
    <lineage>
        <taxon>Archaea</taxon>
        <taxon>Methanobacteriati</taxon>
        <taxon>Methanobacteriota</taxon>
        <taxon>Stenosarchaea group</taxon>
        <taxon>Halobacteria</taxon>
        <taxon>Halobacteriales</taxon>
        <taxon>Haloferacaceae</taxon>
        <taxon>Halorubrum</taxon>
    </lineage>
</organism>
<keyword evidence="8" id="KW-1185">Reference proteome</keyword>
<gene>
    <name evidence="7" type="ORF">SAMN06264855_103175</name>
</gene>
<reference evidence="7 8" key="1">
    <citation type="submission" date="2017-06" db="EMBL/GenBank/DDBJ databases">
        <authorList>
            <person name="Kim H.J."/>
            <person name="Triplett B.A."/>
        </authorList>
    </citation>
    <scope>NUCLEOTIDE SEQUENCE [LARGE SCALE GENOMIC DNA]</scope>
    <source>
        <strain evidence="7 8">DSM 8800</strain>
    </source>
</reference>
<dbReference type="SUPFAM" id="SSF75005">
    <property type="entry name" value="Arabinanase/levansucrase/invertase"/>
    <property type="match status" value="1"/>
</dbReference>
<dbReference type="InterPro" id="IPR018053">
    <property type="entry name" value="Glyco_hydro_32_AS"/>
</dbReference>
<dbReference type="SUPFAM" id="SSF49899">
    <property type="entry name" value="Concanavalin A-like lectins/glucanases"/>
    <property type="match status" value="1"/>
</dbReference>
<protein>
    <recommendedName>
        <fullName evidence="2">beta-fructofuranosidase</fullName>
        <ecNumber evidence="2">3.2.1.26</ecNumber>
    </recommendedName>
</protein>
<dbReference type="InterPro" id="IPR013320">
    <property type="entry name" value="ConA-like_dom_sf"/>
</dbReference>
<dbReference type="RefSeq" id="WP_089383963.1">
    <property type="nucleotide sequence ID" value="NZ_FZNQ01000003.1"/>
</dbReference>
<dbReference type="Proteomes" id="UP000198397">
    <property type="component" value="Unassembled WGS sequence"/>
</dbReference>
<dbReference type="InterPro" id="IPR051214">
    <property type="entry name" value="GH32_Enzymes"/>
</dbReference>
<evidence type="ECO:0000259" key="5">
    <source>
        <dbReference type="Pfam" id="PF00251"/>
    </source>
</evidence>
<evidence type="ECO:0000256" key="3">
    <source>
        <dbReference type="ARBA" id="ARBA00022801"/>
    </source>
</evidence>
<dbReference type="Pfam" id="PF08244">
    <property type="entry name" value="Glyco_hydro_32C"/>
    <property type="match status" value="1"/>
</dbReference>
<name>A0A238VNQ8_HALVU</name>
<feature type="domain" description="Glycosyl hydrolase family 32 N-terminal" evidence="5">
    <location>
        <begin position="261"/>
        <end position="556"/>
    </location>
</feature>
<keyword evidence="3" id="KW-0378">Hydrolase</keyword>
<evidence type="ECO:0000256" key="4">
    <source>
        <dbReference type="ARBA" id="ARBA00023295"/>
    </source>
</evidence>
<dbReference type="InterPro" id="IPR029062">
    <property type="entry name" value="Class_I_gatase-like"/>
</dbReference>
<dbReference type="EC" id="3.2.1.26" evidence="2"/>
<dbReference type="SUPFAM" id="SSF52317">
    <property type="entry name" value="Class I glutamine amidotransferase-like"/>
    <property type="match status" value="1"/>
</dbReference>
<dbReference type="InterPro" id="IPR023296">
    <property type="entry name" value="Glyco_hydro_beta-prop_sf"/>
</dbReference>
<sequence>MQPSAIRLGFPIDGEPNDEETAALSFARRIVDDVEPVPLREVASGTVTLDRFDALWWHAHAPVSDPHTVAVCRDPICAYIADGGGLWCSARALAQVAALGIDPVPPDATGTERVTEAVGPLWKAVYADHPALDGLDGLRHHIRPPGSEGPYARYERVLPERADVLAATYRGTTDVPTEPAVLQWRLGSGTVLGVGVGMEFAQPDDPDTEATRERFSANVLRWLAGDADHETALATGRPKTGPELLRYRDALADDPNRPRFHPTPPANWLNDPNGLIHHDGTYHLFYQYNPGGPYHHTVHWGHAVSDDLVHWRDRPVAMTPDPSGPDRDGCWSGCAVAVDGDVYALYTGGRDGWQRPCLARATDDDLTAFEQVDDNPVIDAPPPALDLLSTPGEPAHFRDHCLVREDGRWHHLIGAGLQDYGGVVVSYTGTDLTEWTYAGPTLVADEAEPGVVWECPELLRYPDGDLLHVSDYSHVRYFIGEFDADESRFVPDSRGTLDPGAFYAPQSLTTPDGREVMIGWLREERSVSSQWEAGWAGAMSLPREVAVIDGDIRQRPVREVERLRRERLHEGTLTLDDAARRLPVEGTALECRLRVDPTDATEVGLVLRASPDGPESTSVRIRPDRVVVDRTESSVDPAAHADDVAVDVADLSRPFDIRTFLDGSVLELFVNDRRALSTRIYPTRADATGVGLYAGPGGATIDLDIWRLGSAWPALSDRAEMMPSPR</sequence>
<dbReference type="CDD" id="cd08996">
    <property type="entry name" value="GH32_FFase"/>
    <property type="match status" value="1"/>
</dbReference>
<feature type="domain" description="Glycosyl hydrolase family 32 C-terminal" evidence="6">
    <location>
        <begin position="559"/>
        <end position="706"/>
    </location>
</feature>
<dbReference type="SMART" id="SM00640">
    <property type="entry name" value="Glyco_32"/>
    <property type="match status" value="1"/>
</dbReference>
<dbReference type="GO" id="GO:0004564">
    <property type="term" value="F:beta-fructofuranosidase activity"/>
    <property type="evidence" value="ECO:0007669"/>
    <property type="project" value="UniProtKB-EC"/>
</dbReference>
<dbReference type="Gene3D" id="2.115.10.20">
    <property type="entry name" value="Glycosyl hydrolase domain, family 43"/>
    <property type="match status" value="1"/>
</dbReference>
<evidence type="ECO:0000256" key="1">
    <source>
        <dbReference type="ARBA" id="ARBA00009902"/>
    </source>
</evidence>
<comment type="similarity">
    <text evidence="1">Belongs to the glycosyl hydrolase 32 family.</text>
</comment>